<feature type="transmembrane region" description="Helical" evidence="1">
    <location>
        <begin position="29"/>
        <end position="47"/>
    </location>
</feature>
<gene>
    <name evidence="2" type="ORF">CAMRE0001_2676</name>
</gene>
<reference evidence="2 3" key="1">
    <citation type="submission" date="2008-08" db="EMBL/GenBank/DDBJ databases">
        <authorList>
            <person name="Madupu R."/>
            <person name="Durkin A.S."/>
            <person name="Torralba M."/>
            <person name="Methe B."/>
            <person name="Sutton G.G."/>
            <person name="Strausberg R.L."/>
            <person name="Nelson K.E."/>
        </authorList>
    </citation>
    <scope>NUCLEOTIDE SEQUENCE [LARGE SCALE GENOMIC DNA]</scope>
    <source>
        <strain evidence="2 3">RM3267</strain>
    </source>
</reference>
<comment type="caution">
    <text evidence="2">The sequence shown here is derived from an EMBL/GenBank/DDBJ whole genome shotgun (WGS) entry which is preliminary data.</text>
</comment>
<dbReference type="AlphaFoldDB" id="B9D3Y3"/>
<protein>
    <submittedName>
        <fullName evidence="2">Uncharacterized protein</fullName>
    </submittedName>
</protein>
<dbReference type="Proteomes" id="UP000003082">
    <property type="component" value="Unassembled WGS sequence"/>
</dbReference>
<evidence type="ECO:0000256" key="1">
    <source>
        <dbReference type="SAM" id="Phobius"/>
    </source>
</evidence>
<name>B9D3Y3_CAMRE</name>
<proteinExistence type="predicted"/>
<evidence type="ECO:0000313" key="3">
    <source>
        <dbReference type="Proteomes" id="UP000003082"/>
    </source>
</evidence>
<dbReference type="STRING" id="553218.CAMRE0001_2676"/>
<keyword evidence="1" id="KW-0812">Transmembrane</keyword>
<accession>B9D3Y3</accession>
<organism evidence="2 3">
    <name type="scientific">Campylobacter rectus RM3267</name>
    <dbReference type="NCBI Taxonomy" id="553218"/>
    <lineage>
        <taxon>Bacteria</taxon>
        <taxon>Pseudomonadati</taxon>
        <taxon>Campylobacterota</taxon>
        <taxon>Epsilonproteobacteria</taxon>
        <taxon>Campylobacterales</taxon>
        <taxon>Campylobacteraceae</taxon>
        <taxon>Campylobacter</taxon>
    </lineage>
</organism>
<sequence length="53" mass="6446">MYQIEANKYIVFIGLVFVLLALKNYCDVMGINIFEIFIFFIFYRAYFADYFSF</sequence>
<dbReference type="EMBL" id="ACFU01000023">
    <property type="protein sequence ID" value="EEF13315.1"/>
    <property type="molecule type" value="Genomic_DNA"/>
</dbReference>
<keyword evidence="1" id="KW-1133">Transmembrane helix</keyword>
<evidence type="ECO:0000313" key="2">
    <source>
        <dbReference type="EMBL" id="EEF13315.1"/>
    </source>
</evidence>
<keyword evidence="1" id="KW-0472">Membrane</keyword>
<feature type="transmembrane region" description="Helical" evidence="1">
    <location>
        <begin position="6"/>
        <end position="22"/>
    </location>
</feature>
<keyword evidence="3" id="KW-1185">Reference proteome</keyword>